<dbReference type="EMBL" id="JQBK01000038">
    <property type="protein sequence ID" value="KRN83760.1"/>
    <property type="molecule type" value="Genomic_DNA"/>
</dbReference>
<dbReference type="Gene3D" id="1.10.10.10">
    <property type="entry name" value="Winged helix-like DNA-binding domain superfamily/Winged helix DNA-binding domain"/>
    <property type="match status" value="1"/>
</dbReference>
<reference evidence="5 6" key="1">
    <citation type="journal article" date="2015" name="Genome Announc.">
        <title>Expanding the biotechnology potential of lactobacilli through comparative genomics of 213 strains and associated genera.</title>
        <authorList>
            <person name="Sun Z."/>
            <person name="Harris H.M."/>
            <person name="McCann A."/>
            <person name="Guo C."/>
            <person name="Argimon S."/>
            <person name="Zhang W."/>
            <person name="Yang X."/>
            <person name="Jeffery I.B."/>
            <person name="Cooney J.C."/>
            <person name="Kagawa T.F."/>
            <person name="Liu W."/>
            <person name="Song Y."/>
            <person name="Salvetti E."/>
            <person name="Wrobel A."/>
            <person name="Rasinkangas P."/>
            <person name="Parkhill J."/>
            <person name="Rea M.C."/>
            <person name="O'Sullivan O."/>
            <person name="Ritari J."/>
            <person name="Douillard F.P."/>
            <person name="Paul Ross R."/>
            <person name="Yang R."/>
            <person name="Briner A.E."/>
            <person name="Felis G.E."/>
            <person name="de Vos W.M."/>
            <person name="Barrangou R."/>
            <person name="Klaenhammer T.R."/>
            <person name="Caufield P.W."/>
            <person name="Cui Y."/>
            <person name="Zhang H."/>
            <person name="O'Toole P.W."/>
        </authorList>
    </citation>
    <scope>NUCLEOTIDE SEQUENCE [LARGE SCALE GENOMIC DNA]</scope>
    <source>
        <strain evidence="5 6">DSM 15353</strain>
    </source>
</reference>
<dbReference type="PROSITE" id="PS50949">
    <property type="entry name" value="HTH_GNTR"/>
    <property type="match status" value="1"/>
</dbReference>
<dbReference type="GO" id="GO:0003700">
    <property type="term" value="F:DNA-binding transcription factor activity"/>
    <property type="evidence" value="ECO:0007669"/>
    <property type="project" value="InterPro"/>
</dbReference>
<dbReference type="CDD" id="cd07377">
    <property type="entry name" value="WHTH_GntR"/>
    <property type="match status" value="1"/>
</dbReference>
<dbReference type="SMART" id="SM00345">
    <property type="entry name" value="HTH_GNTR"/>
    <property type="match status" value="1"/>
</dbReference>
<keyword evidence="3" id="KW-0804">Transcription</keyword>
<dbReference type="SUPFAM" id="SSF46785">
    <property type="entry name" value="Winged helix' DNA-binding domain"/>
    <property type="match status" value="1"/>
</dbReference>
<evidence type="ECO:0000259" key="4">
    <source>
        <dbReference type="PROSITE" id="PS50949"/>
    </source>
</evidence>
<evidence type="ECO:0000256" key="2">
    <source>
        <dbReference type="ARBA" id="ARBA00023125"/>
    </source>
</evidence>
<evidence type="ECO:0000313" key="5">
    <source>
        <dbReference type="EMBL" id="KRN83760.1"/>
    </source>
</evidence>
<proteinExistence type="predicted"/>
<dbReference type="STRING" id="89059.LAC1533_0022"/>
<organism evidence="5 6">
    <name type="scientific">Ligilactobacillus acidipiscis</name>
    <dbReference type="NCBI Taxonomy" id="89059"/>
    <lineage>
        <taxon>Bacteria</taxon>
        <taxon>Bacillati</taxon>
        <taxon>Bacillota</taxon>
        <taxon>Bacilli</taxon>
        <taxon>Lactobacillales</taxon>
        <taxon>Lactobacillaceae</taxon>
        <taxon>Ligilactobacillus</taxon>
    </lineage>
</organism>
<dbReference type="Pfam" id="PF00392">
    <property type="entry name" value="GntR"/>
    <property type="match status" value="1"/>
</dbReference>
<dbReference type="Proteomes" id="UP000051491">
    <property type="component" value="Unassembled WGS sequence"/>
</dbReference>
<evidence type="ECO:0000256" key="3">
    <source>
        <dbReference type="ARBA" id="ARBA00023163"/>
    </source>
</evidence>
<name>A0A0R2K2B7_9LACO</name>
<dbReference type="InterPro" id="IPR036390">
    <property type="entry name" value="WH_DNA-bd_sf"/>
</dbReference>
<keyword evidence="1" id="KW-0805">Transcription regulation</keyword>
<evidence type="ECO:0000313" key="6">
    <source>
        <dbReference type="Proteomes" id="UP000051491"/>
    </source>
</evidence>
<evidence type="ECO:0000256" key="1">
    <source>
        <dbReference type="ARBA" id="ARBA00023015"/>
    </source>
</evidence>
<feature type="domain" description="HTH gntR-type" evidence="4">
    <location>
        <begin position="11"/>
        <end position="79"/>
    </location>
</feature>
<protein>
    <submittedName>
        <fullName evidence="5">GntR family transcriptional regulator</fullName>
    </submittedName>
</protein>
<dbReference type="PANTHER" id="PTHR38445:SF10">
    <property type="entry name" value="GNTR-FAMILY TRANSCRIPTIONAL REGULATOR"/>
    <property type="match status" value="1"/>
</dbReference>
<gene>
    <name evidence="5" type="ORF">IV43_GL001355</name>
</gene>
<dbReference type="AlphaFoldDB" id="A0A0R2K2B7"/>
<comment type="caution">
    <text evidence="5">The sequence shown here is derived from an EMBL/GenBank/DDBJ whole genome shotgun (WGS) entry which is preliminary data.</text>
</comment>
<dbReference type="PANTHER" id="PTHR38445">
    <property type="entry name" value="HTH-TYPE TRANSCRIPTIONAL REPRESSOR YTRA"/>
    <property type="match status" value="1"/>
</dbReference>
<dbReference type="GO" id="GO:0003677">
    <property type="term" value="F:DNA binding"/>
    <property type="evidence" value="ECO:0007669"/>
    <property type="project" value="UniProtKB-KW"/>
</dbReference>
<keyword evidence="2" id="KW-0238">DNA-binding</keyword>
<dbReference type="PATRIC" id="fig|89059.3.peg.1457"/>
<sequence>MMMQFNFDSSEPLYLQVAEQIENAIFLGSFATGEQIPSTTEISRDFQINPATVLKGMNILVADGLIQKKRGRGMFVLEDAQEKIRTKRKNEFFQDYILNMIVEAKNLGLDENAIISLVERGFEEG</sequence>
<dbReference type="InterPro" id="IPR000524">
    <property type="entry name" value="Tscrpt_reg_HTH_GntR"/>
</dbReference>
<accession>A0A0R2K2B7</accession>
<dbReference type="InterPro" id="IPR036388">
    <property type="entry name" value="WH-like_DNA-bd_sf"/>
</dbReference>